<dbReference type="GO" id="GO:0042147">
    <property type="term" value="P:retrograde transport, endosome to Golgi"/>
    <property type="evidence" value="ECO:0007669"/>
    <property type="project" value="EnsemblFungi"/>
</dbReference>
<name>I2GZY8_HENB6</name>
<dbReference type="OrthoDB" id="67540at2759"/>
<dbReference type="GO" id="GO:0006886">
    <property type="term" value="P:intracellular protein transport"/>
    <property type="evidence" value="ECO:0007669"/>
    <property type="project" value="EnsemblFungi"/>
</dbReference>
<dbReference type="GO" id="GO:0005829">
    <property type="term" value="C:cytosol"/>
    <property type="evidence" value="ECO:0007669"/>
    <property type="project" value="TreeGrafter"/>
</dbReference>
<keyword evidence="2" id="KW-0472">Membrane</keyword>
<dbReference type="OMA" id="WDMCFQL"/>
<evidence type="ECO:0000256" key="1">
    <source>
        <dbReference type="ARBA" id="ARBA00004370"/>
    </source>
</evidence>
<dbReference type="GO" id="GO:0005801">
    <property type="term" value="C:cis-Golgi network"/>
    <property type="evidence" value="ECO:0007669"/>
    <property type="project" value="EnsemblFungi"/>
</dbReference>
<dbReference type="PANTHER" id="PTHR22746">
    <property type="entry name" value="RAB6A-GEF COMPLEX PARTNER PROTEIN 1"/>
    <property type="match status" value="1"/>
</dbReference>
<accession>I2GZY8</accession>
<dbReference type="GO" id="GO:0034066">
    <property type="term" value="C:Ric1-Rgp1 guanyl-nucleotide exchange factor complex"/>
    <property type="evidence" value="ECO:0007669"/>
    <property type="project" value="EnsemblFungi"/>
</dbReference>
<comment type="subcellular location">
    <subcellularLocation>
        <location evidence="1">Membrane</location>
    </subcellularLocation>
</comment>
<dbReference type="InterPro" id="IPR009771">
    <property type="entry name" value="RIC1_C"/>
</dbReference>
<feature type="compositionally biased region" description="Basic and acidic residues" evidence="3">
    <location>
        <begin position="947"/>
        <end position="968"/>
    </location>
</feature>
<evidence type="ECO:0000313" key="6">
    <source>
        <dbReference type="Proteomes" id="UP000002866"/>
    </source>
</evidence>
<feature type="domain" description="RIC1 C-terminal alpha solenoid region" evidence="4">
    <location>
        <begin position="799"/>
        <end position="937"/>
    </location>
</feature>
<dbReference type="KEGG" id="tbl:TBLA_0B08750"/>
<dbReference type="InParanoid" id="I2GZY8"/>
<dbReference type="HOGENOM" id="CLU_325467_0_0_1"/>
<dbReference type="AlphaFoldDB" id="I2GZY8"/>
<proteinExistence type="predicted"/>
<dbReference type="GO" id="GO:0000139">
    <property type="term" value="C:Golgi membrane"/>
    <property type="evidence" value="ECO:0007669"/>
    <property type="project" value="EnsemblFungi"/>
</dbReference>
<dbReference type="GeneID" id="14494813"/>
<dbReference type="GO" id="GO:0005085">
    <property type="term" value="F:guanyl-nucleotide exchange factor activity"/>
    <property type="evidence" value="ECO:0007669"/>
    <property type="project" value="EnsemblFungi"/>
</dbReference>
<dbReference type="RefSeq" id="XP_004179209.1">
    <property type="nucleotide sequence ID" value="XM_004179161.1"/>
</dbReference>
<organism evidence="5 6">
    <name type="scientific">Henningerozyma blattae (strain ATCC 34711 / CBS 6284 / DSM 70876 / NBRC 10599 / NRRL Y-10934 / UCD 77-7)</name>
    <name type="common">Yeast</name>
    <name type="synonym">Tetrapisispora blattae</name>
    <dbReference type="NCBI Taxonomy" id="1071380"/>
    <lineage>
        <taxon>Eukaryota</taxon>
        <taxon>Fungi</taxon>
        <taxon>Dikarya</taxon>
        <taxon>Ascomycota</taxon>
        <taxon>Saccharomycotina</taxon>
        <taxon>Saccharomycetes</taxon>
        <taxon>Saccharomycetales</taxon>
        <taxon>Saccharomycetaceae</taxon>
        <taxon>Henningerozyma</taxon>
    </lineage>
</organism>
<dbReference type="Proteomes" id="UP000002866">
    <property type="component" value="Chromosome 2"/>
</dbReference>
<dbReference type="InterPro" id="IPR040096">
    <property type="entry name" value="Ric1"/>
</dbReference>
<keyword evidence="6" id="KW-1185">Reference proteome</keyword>
<evidence type="ECO:0000256" key="3">
    <source>
        <dbReference type="SAM" id="MobiDB-lite"/>
    </source>
</evidence>
<dbReference type="PANTHER" id="PTHR22746:SF10">
    <property type="entry name" value="GUANINE NUCLEOTIDE EXCHANGE FACTOR SUBUNIT RIC1"/>
    <property type="match status" value="1"/>
</dbReference>
<feature type="compositionally biased region" description="Low complexity" evidence="3">
    <location>
        <begin position="972"/>
        <end position="984"/>
    </location>
</feature>
<protein>
    <recommendedName>
        <fullName evidence="4">RIC1 C-terminal alpha solenoid region domain-containing protein</fullName>
    </recommendedName>
</protein>
<dbReference type="STRING" id="1071380.I2GZY8"/>
<gene>
    <name evidence="5" type="primary">TBLA0B08750</name>
    <name evidence="5" type="ORF">TBLA_0B08750</name>
</gene>
<dbReference type="eggNOG" id="KOG2006">
    <property type="taxonomic scope" value="Eukaryota"/>
</dbReference>
<feature type="region of interest" description="Disordered" evidence="3">
    <location>
        <begin position="938"/>
        <end position="991"/>
    </location>
</feature>
<evidence type="ECO:0000313" key="5">
    <source>
        <dbReference type="EMBL" id="CCH59690.1"/>
    </source>
</evidence>
<evidence type="ECO:0000259" key="4">
    <source>
        <dbReference type="Pfam" id="PF07064"/>
    </source>
</evidence>
<evidence type="ECO:0000256" key="2">
    <source>
        <dbReference type="ARBA" id="ARBA00023136"/>
    </source>
</evidence>
<reference evidence="5 6" key="1">
    <citation type="journal article" date="2011" name="Proc. Natl. Acad. Sci. U.S.A.">
        <title>Evolutionary erosion of yeast sex chromosomes by mating-type switching accidents.</title>
        <authorList>
            <person name="Gordon J.L."/>
            <person name="Armisen D."/>
            <person name="Proux-Wera E."/>
            <person name="Oheigeartaigh S.S."/>
            <person name="Byrne K.P."/>
            <person name="Wolfe K.H."/>
        </authorList>
    </citation>
    <scope>NUCLEOTIDE SEQUENCE [LARGE SCALE GENOMIC DNA]</scope>
    <source>
        <strain evidence="6">ATCC 34711 / CBS 6284 / DSM 70876 / NBRC 10599 / NRRL Y-10934 / UCD 77-7</strain>
    </source>
</reference>
<dbReference type="Pfam" id="PF07064">
    <property type="entry name" value="RIC1"/>
    <property type="match status" value="1"/>
</dbReference>
<dbReference type="EMBL" id="HE806317">
    <property type="protein sequence ID" value="CCH59690.1"/>
    <property type="molecule type" value="Genomic_DNA"/>
</dbReference>
<sequence>MQIWPISPPQKLRINDRLSKLSKNSVDGNQLIKAVTIPERNVLCMLTPTRVLVYNFKPLALIDCHERSEASIKEFGTNKSIFVSKGLTNTISGLMETNYNKLYTLHNGKIIFYVLTEKNFLLTYQIIRQSNSIITFKELGVPVVNYQELSFNATEHEYLNTNDEDILTVFDKNKSSRIIQNGYAITKESGFLNFLTPTDDINLSELPIKNLVLRLNVILKFDYDISDIIAFKRLSEEDPEKFEESLILLSENNIQVLNLQKFKLKTSKTLPIKNGLFIHLINNSLIVVSGKLTDGKTYLQISYANLNDQKLRSITLDQTTDNLISTIQFDNSLAIIYENQICYFDIERRQITYSWKPPIEIKICNQLTDNALLIISKNNSIYIFSKFGNQIFTSAIDDDDNDPSLPFNFTDFVYLDKSLILTSTTGDYLFWSFWEQAKVSGLNLRSPQTYIMTNNHNDIAIYSPLGDSSANNDIFQITKLPTRTINNFVSIVRINSNMKLLAACISNKEVLAIQNLETNVWIIFNDLHILDMKWLGSTYLLCHIKDAHDIERLRCYRFPLQGLRAENVEDYLFWEYEIPFALKTCGVHVNTLSKYKLLKLKLKNEETETRIKEKIYKTSEIILITTTEIIVFDVVSVLHLSGLNIIKKIHKYLHLNISALGVNPSTIKMITTYMDSFLFYAGDSFYKLFKKYNRPEDNSTSIEKKKPSIIMKKLMDNIETVIDILKDDIHMIRENNFLVMNINTLWNMEKPEITLSIESNLYPISVSPETATVHSLHCIFNTRFCRMTIKHEIYLDKLIRVKLADEHISASDITNEYRTLKHYNFALEKILSYDIIENQPLEKILHLIKMSDYSNAEDISSVTSTHGNMLKIVSNCLRKIESKYWNRLFYSMDMTPRELLALCIENSEVTILGILLLVFLNYNEADITNNVAKDTINEVPEEDEEDSNTHTRETSAEQEESSRSKRVELQTSSSSASVPSSQTSKESGTESVGNILQDEDLLLKVLHLLVTGAANSKDPTKAASSWDMCFQLIRFLRALDEENKTNLVEKALKVLQ</sequence>
<dbReference type="FunCoup" id="I2GZY8">
    <property type="interactions" value="171"/>
</dbReference>